<dbReference type="Gene3D" id="3.40.50.300">
    <property type="entry name" value="P-loop containing nucleotide triphosphate hydrolases"/>
    <property type="match status" value="1"/>
</dbReference>
<organism evidence="9 10">
    <name type="scientific">Cohaesibacter gelatinilyticus</name>
    <dbReference type="NCBI Taxonomy" id="372072"/>
    <lineage>
        <taxon>Bacteria</taxon>
        <taxon>Pseudomonadati</taxon>
        <taxon>Pseudomonadota</taxon>
        <taxon>Alphaproteobacteria</taxon>
        <taxon>Hyphomicrobiales</taxon>
        <taxon>Cohaesibacteraceae</taxon>
    </lineage>
</organism>
<evidence type="ECO:0000256" key="2">
    <source>
        <dbReference type="ARBA" id="ARBA00005417"/>
    </source>
</evidence>
<evidence type="ECO:0000259" key="8">
    <source>
        <dbReference type="PROSITE" id="PS50893"/>
    </source>
</evidence>
<dbReference type="InterPro" id="IPR030679">
    <property type="entry name" value="ABC_ATPase_HisP-typ"/>
</dbReference>
<accession>A0A285PL15</accession>
<dbReference type="GO" id="GO:0016887">
    <property type="term" value="F:ATP hydrolysis activity"/>
    <property type="evidence" value="ECO:0007669"/>
    <property type="project" value="InterPro"/>
</dbReference>
<dbReference type="InterPro" id="IPR050086">
    <property type="entry name" value="MetN_ABC_transporter-like"/>
</dbReference>
<dbReference type="InterPro" id="IPR027417">
    <property type="entry name" value="P-loop_NTPase"/>
</dbReference>
<dbReference type="PIRSF" id="PIRSF039085">
    <property type="entry name" value="ABC_ATPase_HisP"/>
    <property type="match status" value="1"/>
</dbReference>
<dbReference type="InterPro" id="IPR003593">
    <property type="entry name" value="AAA+_ATPase"/>
</dbReference>
<evidence type="ECO:0000313" key="9">
    <source>
        <dbReference type="EMBL" id="SNZ20561.1"/>
    </source>
</evidence>
<dbReference type="PANTHER" id="PTHR43166">
    <property type="entry name" value="AMINO ACID IMPORT ATP-BINDING PROTEIN"/>
    <property type="match status" value="1"/>
</dbReference>
<keyword evidence="4" id="KW-1003">Cell membrane</keyword>
<dbReference type="EMBL" id="OBEL01000005">
    <property type="protein sequence ID" value="SNZ20561.1"/>
    <property type="molecule type" value="Genomic_DNA"/>
</dbReference>
<evidence type="ECO:0000313" key="10">
    <source>
        <dbReference type="Proteomes" id="UP000219439"/>
    </source>
</evidence>
<keyword evidence="7" id="KW-0472">Membrane</keyword>
<protein>
    <submittedName>
        <fullName evidence="9">Amino acid ABC transporter ATP-binding protein, PAAT family</fullName>
    </submittedName>
</protein>
<keyword evidence="10" id="KW-1185">Reference proteome</keyword>
<keyword evidence="6 9" id="KW-0067">ATP-binding</keyword>
<evidence type="ECO:0000256" key="6">
    <source>
        <dbReference type="ARBA" id="ARBA00022840"/>
    </source>
</evidence>
<evidence type="ECO:0000256" key="5">
    <source>
        <dbReference type="ARBA" id="ARBA00022741"/>
    </source>
</evidence>
<evidence type="ECO:0000256" key="4">
    <source>
        <dbReference type="ARBA" id="ARBA00022475"/>
    </source>
</evidence>
<dbReference type="OrthoDB" id="9802264at2"/>
<dbReference type="Proteomes" id="UP000219439">
    <property type="component" value="Unassembled WGS sequence"/>
</dbReference>
<keyword evidence="5" id="KW-0547">Nucleotide-binding</keyword>
<dbReference type="PROSITE" id="PS00211">
    <property type="entry name" value="ABC_TRANSPORTER_1"/>
    <property type="match status" value="1"/>
</dbReference>
<dbReference type="FunFam" id="3.40.50.300:FF:000020">
    <property type="entry name" value="Amino acid ABC transporter ATP-binding component"/>
    <property type="match status" value="1"/>
</dbReference>
<keyword evidence="3" id="KW-0813">Transport</keyword>
<dbReference type="SMART" id="SM00382">
    <property type="entry name" value="AAA"/>
    <property type="match status" value="1"/>
</dbReference>
<reference evidence="9 10" key="1">
    <citation type="submission" date="2017-09" db="EMBL/GenBank/DDBJ databases">
        <authorList>
            <person name="Ehlers B."/>
            <person name="Leendertz F.H."/>
        </authorList>
    </citation>
    <scope>NUCLEOTIDE SEQUENCE [LARGE SCALE GENOMIC DNA]</scope>
    <source>
        <strain evidence="9 10">DSM 18289</strain>
    </source>
</reference>
<sequence length="255" mass="28095">MTAPISRLSVENLTKSYGQLTVLKDISLSAEQGQVISIIGSSGSGKSTFLRCLNLLEVPEKGVMHIDGQKVDFQTNHEGQLKVTKDVQKLRSALPMVFQGFNLWQHLTVLENVAIAPIHVLGRNKQAANERAEELLMRVGLGERMHYYPHQLSGGQQQRAAIARALAMDPSLLLFDEPTSALDPELVGEVLQVIEELADQGNTMILVTHEMGFARRVSNRVIFLDQGRIAEDGEPEEVFGSPKTERAAQFLASVI</sequence>
<comment type="subcellular location">
    <subcellularLocation>
        <location evidence="1">Cell membrane</location>
        <topology evidence="1">Peripheral membrane protein</topology>
    </subcellularLocation>
</comment>
<dbReference type="InterPro" id="IPR017871">
    <property type="entry name" value="ABC_transporter-like_CS"/>
</dbReference>
<dbReference type="PANTHER" id="PTHR43166:SF35">
    <property type="entry name" value="L-CYSTINE IMPORT ATP-BINDING PROTEIN TCYN"/>
    <property type="match status" value="1"/>
</dbReference>
<dbReference type="RefSeq" id="WP_097154933.1">
    <property type="nucleotide sequence ID" value="NZ_OBEL01000005.1"/>
</dbReference>
<feature type="domain" description="ABC transporter" evidence="8">
    <location>
        <begin position="8"/>
        <end position="251"/>
    </location>
</feature>
<dbReference type="GO" id="GO:0005886">
    <property type="term" value="C:plasma membrane"/>
    <property type="evidence" value="ECO:0007669"/>
    <property type="project" value="UniProtKB-SubCell"/>
</dbReference>
<dbReference type="GO" id="GO:0005524">
    <property type="term" value="F:ATP binding"/>
    <property type="evidence" value="ECO:0007669"/>
    <property type="project" value="UniProtKB-KW"/>
</dbReference>
<name>A0A285PL15_9HYPH</name>
<evidence type="ECO:0000256" key="1">
    <source>
        <dbReference type="ARBA" id="ARBA00004202"/>
    </source>
</evidence>
<evidence type="ECO:0000256" key="3">
    <source>
        <dbReference type="ARBA" id="ARBA00022448"/>
    </source>
</evidence>
<dbReference type="PROSITE" id="PS50893">
    <property type="entry name" value="ABC_TRANSPORTER_2"/>
    <property type="match status" value="1"/>
</dbReference>
<evidence type="ECO:0000256" key="7">
    <source>
        <dbReference type="ARBA" id="ARBA00023136"/>
    </source>
</evidence>
<dbReference type="InterPro" id="IPR003439">
    <property type="entry name" value="ABC_transporter-like_ATP-bd"/>
</dbReference>
<dbReference type="AlphaFoldDB" id="A0A285PL15"/>
<gene>
    <name evidence="9" type="ORF">SAMN06265368_3666</name>
</gene>
<proteinExistence type="inferred from homology"/>
<dbReference type="GO" id="GO:0015424">
    <property type="term" value="F:ABC-type amino acid transporter activity"/>
    <property type="evidence" value="ECO:0007669"/>
    <property type="project" value="InterPro"/>
</dbReference>
<comment type="similarity">
    <text evidence="2">Belongs to the ABC transporter superfamily.</text>
</comment>
<dbReference type="SUPFAM" id="SSF52540">
    <property type="entry name" value="P-loop containing nucleoside triphosphate hydrolases"/>
    <property type="match status" value="1"/>
</dbReference>
<dbReference type="Pfam" id="PF00005">
    <property type="entry name" value="ABC_tran"/>
    <property type="match status" value="1"/>
</dbReference>